<comment type="caution">
    <text evidence="1">The sequence shown here is derived from an EMBL/GenBank/DDBJ whole genome shotgun (WGS) entry which is preliminary data.</text>
</comment>
<dbReference type="PANTHER" id="PTHR30121">
    <property type="entry name" value="UNCHARACTERIZED PROTEIN YJGR-RELATED"/>
    <property type="match status" value="1"/>
</dbReference>
<organism evidence="1 2">
    <name type="scientific">Pseudomonas savastanoi pv. glycinea str. race 4</name>
    <dbReference type="NCBI Taxonomy" id="875330"/>
    <lineage>
        <taxon>Bacteria</taxon>
        <taxon>Pseudomonadati</taxon>
        <taxon>Pseudomonadota</taxon>
        <taxon>Gammaproteobacteria</taxon>
        <taxon>Pseudomonadales</taxon>
        <taxon>Pseudomonadaceae</taxon>
        <taxon>Pseudomonas</taxon>
    </lineage>
</organism>
<evidence type="ECO:0000313" key="2">
    <source>
        <dbReference type="Proteomes" id="UP000005466"/>
    </source>
</evidence>
<evidence type="ECO:0000313" key="1">
    <source>
        <dbReference type="EMBL" id="EGH16638.1"/>
    </source>
</evidence>
<reference evidence="1 2" key="1">
    <citation type="journal article" date="2011" name="PLoS Pathog.">
        <title>Dynamic evolution of pathogenicity revealed by sequencing and comparative genomics of 19 Pseudomonas syringae isolates.</title>
        <authorList>
            <person name="Baltrus D.A."/>
            <person name="Nishimura M.T."/>
            <person name="Romanchuk A."/>
            <person name="Chang J.H."/>
            <person name="Mukhtar M.S."/>
            <person name="Cherkis K."/>
            <person name="Roach J."/>
            <person name="Grant S.R."/>
            <person name="Jones C.D."/>
            <person name="Dangl J.L."/>
        </authorList>
    </citation>
    <scope>NUCLEOTIDE SEQUENCE [LARGE SCALE GENOMIC DNA]</scope>
    <source>
        <strain evidence="2">race 4</strain>
    </source>
</reference>
<gene>
    <name evidence="1" type="ORF">Pgy4_26730</name>
</gene>
<dbReference type="InterPro" id="IPR027417">
    <property type="entry name" value="P-loop_NTPase"/>
</dbReference>
<name>F3CBJ6_PSESG</name>
<dbReference type="EMBL" id="ADWY01001300">
    <property type="protein sequence ID" value="EGH16638.1"/>
    <property type="molecule type" value="Genomic_DNA"/>
</dbReference>
<proteinExistence type="predicted"/>
<accession>F3CBJ6</accession>
<dbReference type="Proteomes" id="UP000005466">
    <property type="component" value="Unassembled WGS sequence"/>
</dbReference>
<feature type="non-terminal residue" evidence="1">
    <location>
        <position position="179"/>
    </location>
</feature>
<dbReference type="HOGENOM" id="CLU_1513749_0_0_6"/>
<dbReference type="AlphaFoldDB" id="F3CBJ6"/>
<sequence length="179" mass="20082">QNNLGEMLPGHAVFTGQTGVGKTTAEATLLTFLSRFDPLIFSIDYNESLRHLLCALGAEYYTVQLGHFTGVNPFQFHDSPGLRQMLFDLVLCCAGGPDKSNDADQKRIKDSIEAVMSHTNVRNRSMSLLLRNIPEQGENCLRTRLSKWCRLAGEGRVGQYAWVLDSPVNQFDAQTYRRL</sequence>
<protein>
    <submittedName>
        <fullName evidence="1">VirB4</fullName>
    </submittedName>
</protein>
<dbReference type="PANTHER" id="PTHR30121:SF6">
    <property type="entry name" value="SLR6007 PROTEIN"/>
    <property type="match status" value="1"/>
</dbReference>
<dbReference type="InterPro" id="IPR051162">
    <property type="entry name" value="T4SS_component"/>
</dbReference>
<feature type="non-terminal residue" evidence="1">
    <location>
        <position position="1"/>
    </location>
</feature>
<dbReference type="SUPFAM" id="SSF52540">
    <property type="entry name" value="P-loop containing nucleoside triphosphate hydrolases"/>
    <property type="match status" value="1"/>
</dbReference>